<dbReference type="GO" id="GO:1901135">
    <property type="term" value="P:carbohydrate derivative metabolic process"/>
    <property type="evidence" value="ECO:0007669"/>
    <property type="project" value="InterPro"/>
</dbReference>
<dbReference type="InterPro" id="IPR001347">
    <property type="entry name" value="SIS_dom"/>
</dbReference>
<dbReference type="InterPro" id="IPR046348">
    <property type="entry name" value="SIS_dom_sf"/>
</dbReference>
<dbReference type="GO" id="GO:0097367">
    <property type="term" value="F:carbohydrate derivative binding"/>
    <property type="evidence" value="ECO:0007669"/>
    <property type="project" value="InterPro"/>
</dbReference>
<gene>
    <name evidence="2" type="ORF">HF682_14435</name>
</gene>
<dbReference type="RefSeq" id="WP_168878019.1">
    <property type="nucleotide sequence ID" value="NZ_JABAIM010000003.1"/>
</dbReference>
<dbReference type="InterPro" id="IPR050099">
    <property type="entry name" value="SIS_GmhA/DiaA_subfam"/>
</dbReference>
<protein>
    <submittedName>
        <fullName evidence="2">SIS domain-containing protein</fullName>
    </submittedName>
</protein>
<dbReference type="Pfam" id="PF13580">
    <property type="entry name" value="SIS_2"/>
    <property type="match status" value="1"/>
</dbReference>
<accession>A0A847S3M0</accession>
<evidence type="ECO:0000313" key="2">
    <source>
        <dbReference type="EMBL" id="NLR76361.1"/>
    </source>
</evidence>
<proteinExistence type="predicted"/>
<dbReference type="PROSITE" id="PS51464">
    <property type="entry name" value="SIS"/>
    <property type="match status" value="1"/>
</dbReference>
<dbReference type="EMBL" id="JABAIM010000003">
    <property type="protein sequence ID" value="NLR76361.1"/>
    <property type="molecule type" value="Genomic_DNA"/>
</dbReference>
<dbReference type="Gene3D" id="3.40.50.10490">
    <property type="entry name" value="Glucose-6-phosphate isomerase like protein, domain 1"/>
    <property type="match status" value="1"/>
</dbReference>
<reference evidence="2 3" key="1">
    <citation type="submission" date="2020-04" db="EMBL/GenBank/DDBJ databases">
        <title>Draft genome of Leeia sp. IMCC25680.</title>
        <authorList>
            <person name="Song J."/>
            <person name="Cho J.-C."/>
        </authorList>
    </citation>
    <scope>NUCLEOTIDE SEQUENCE [LARGE SCALE GENOMIC DNA]</scope>
    <source>
        <strain evidence="2 3">IMCC25680</strain>
    </source>
</reference>
<evidence type="ECO:0000313" key="3">
    <source>
        <dbReference type="Proteomes" id="UP000587991"/>
    </source>
</evidence>
<keyword evidence="3" id="KW-1185">Reference proteome</keyword>
<dbReference type="PANTHER" id="PTHR30390:SF6">
    <property type="entry name" value="DNAA INITIATOR-ASSOCIATING PROTEIN DIAA"/>
    <property type="match status" value="1"/>
</dbReference>
<dbReference type="PANTHER" id="PTHR30390">
    <property type="entry name" value="SEDOHEPTULOSE 7-PHOSPHATE ISOMERASE / DNAA INITIATOR-ASSOCIATING FACTOR FOR REPLICATION INITIATION"/>
    <property type="match status" value="1"/>
</dbReference>
<organism evidence="2 3">
    <name type="scientific">Leeia aquatica</name>
    <dbReference type="NCBI Taxonomy" id="2725557"/>
    <lineage>
        <taxon>Bacteria</taxon>
        <taxon>Pseudomonadati</taxon>
        <taxon>Pseudomonadota</taxon>
        <taxon>Betaproteobacteria</taxon>
        <taxon>Neisseriales</taxon>
        <taxon>Leeiaceae</taxon>
        <taxon>Leeia</taxon>
    </lineage>
</organism>
<name>A0A847S3M0_9NEIS</name>
<sequence length="197" mass="20705">MDLIARINQHCADSATQILQHGEELATPLALAAEKLVESLLQDGKILLCADAHGQALASYAASRLLTRLQQARPGLAALHLSGDAGLLAALQATDSLDTAFARQIEVLGHQQDALLLLCSDQPSPALLQAIAAAHERGLMVIALVGPEGAALAAQLQEQDVLLEVHCADPARVHELYLLALHCLCDALDCLLLGVEA</sequence>
<dbReference type="SUPFAM" id="SSF53697">
    <property type="entry name" value="SIS domain"/>
    <property type="match status" value="1"/>
</dbReference>
<comment type="caution">
    <text evidence="2">The sequence shown here is derived from an EMBL/GenBank/DDBJ whole genome shotgun (WGS) entry which is preliminary data.</text>
</comment>
<dbReference type="Proteomes" id="UP000587991">
    <property type="component" value="Unassembled WGS sequence"/>
</dbReference>
<dbReference type="AlphaFoldDB" id="A0A847S3M0"/>
<evidence type="ECO:0000259" key="1">
    <source>
        <dbReference type="PROSITE" id="PS51464"/>
    </source>
</evidence>
<feature type="domain" description="SIS" evidence="1">
    <location>
        <begin position="36"/>
        <end position="197"/>
    </location>
</feature>